<feature type="transmembrane region" description="Helical" evidence="7">
    <location>
        <begin position="285"/>
        <end position="305"/>
    </location>
</feature>
<evidence type="ECO:0000256" key="7">
    <source>
        <dbReference type="SAM" id="Phobius"/>
    </source>
</evidence>
<feature type="transmembrane region" description="Helical" evidence="7">
    <location>
        <begin position="114"/>
        <end position="132"/>
    </location>
</feature>
<accession>M5E4R0</accession>
<dbReference type="PROSITE" id="PS51257">
    <property type="entry name" value="PROKAR_LIPOPROTEIN"/>
    <property type="match status" value="1"/>
</dbReference>
<dbReference type="InterPro" id="IPR000620">
    <property type="entry name" value="EamA_dom"/>
</dbReference>
<comment type="similarity">
    <text evidence="2">Belongs to the EamA transporter family.</text>
</comment>
<keyword evidence="5 7" id="KW-1133">Transmembrane helix</keyword>
<dbReference type="GO" id="GO:0005886">
    <property type="term" value="C:plasma membrane"/>
    <property type="evidence" value="ECO:0007669"/>
    <property type="project" value="UniProtKB-SubCell"/>
</dbReference>
<evidence type="ECO:0000313" key="10">
    <source>
        <dbReference type="Proteomes" id="UP000012063"/>
    </source>
</evidence>
<dbReference type="Proteomes" id="UP000012063">
    <property type="component" value="Unassembled WGS sequence"/>
</dbReference>
<dbReference type="InterPro" id="IPR050638">
    <property type="entry name" value="AA-Vitamin_Transporters"/>
</dbReference>
<dbReference type="Pfam" id="PF00892">
    <property type="entry name" value="EamA"/>
    <property type="match status" value="2"/>
</dbReference>
<organism evidence="9 10">
    <name type="scientific">Halanaerobium saccharolyticum subsp. saccharolyticum DSM 6643</name>
    <dbReference type="NCBI Taxonomy" id="1293054"/>
    <lineage>
        <taxon>Bacteria</taxon>
        <taxon>Bacillati</taxon>
        <taxon>Bacillota</taxon>
        <taxon>Clostridia</taxon>
        <taxon>Halanaerobiales</taxon>
        <taxon>Halanaerobiaceae</taxon>
        <taxon>Halanaerobium</taxon>
    </lineage>
</organism>
<feature type="domain" description="EamA" evidence="8">
    <location>
        <begin position="170"/>
        <end position="304"/>
    </location>
</feature>
<dbReference type="AlphaFoldDB" id="M5E4R0"/>
<evidence type="ECO:0000256" key="2">
    <source>
        <dbReference type="ARBA" id="ARBA00007362"/>
    </source>
</evidence>
<dbReference type="EMBL" id="CAUI01000023">
    <property type="protein sequence ID" value="CCU80983.1"/>
    <property type="molecule type" value="Genomic_DNA"/>
</dbReference>
<dbReference type="InterPro" id="IPR037185">
    <property type="entry name" value="EmrE-like"/>
</dbReference>
<dbReference type="PANTHER" id="PTHR32322:SF18">
    <property type="entry name" value="S-ADENOSYLMETHIONINE_S-ADENOSYLHOMOCYSTEINE TRANSPORTER"/>
    <property type="match status" value="1"/>
</dbReference>
<feature type="transmembrane region" description="Helical" evidence="7">
    <location>
        <begin position="139"/>
        <end position="158"/>
    </location>
</feature>
<evidence type="ECO:0000256" key="5">
    <source>
        <dbReference type="ARBA" id="ARBA00022989"/>
    </source>
</evidence>
<feature type="transmembrane region" description="Helical" evidence="7">
    <location>
        <begin position="195"/>
        <end position="215"/>
    </location>
</feature>
<feature type="transmembrane region" description="Helical" evidence="7">
    <location>
        <begin position="164"/>
        <end position="188"/>
    </location>
</feature>
<keyword evidence="6 7" id="KW-0472">Membrane</keyword>
<reference evidence="10" key="1">
    <citation type="journal article" date="2013" name="Genome Announc.">
        <title>Genome Sequence of Halanaerobium saccharolyticum subsp. saccharolyticum Strain DSM 6643T, a Halophilic Hydrogen-Producing Bacterium.</title>
        <authorList>
            <person name="Kivisto A."/>
            <person name="Larjo A."/>
            <person name="Ciranna A."/>
            <person name="Santala V."/>
            <person name="Roos C."/>
            <person name="Karp M."/>
        </authorList>
    </citation>
    <scope>NUCLEOTIDE SEQUENCE [LARGE SCALE GENOMIC DNA]</scope>
    <source>
        <strain evidence="10">DSM 6643</strain>
    </source>
</reference>
<dbReference type="OrthoDB" id="3190463at2"/>
<feature type="transmembrane region" description="Helical" evidence="7">
    <location>
        <begin position="227"/>
        <end position="251"/>
    </location>
</feature>
<feature type="transmembrane region" description="Helical" evidence="7">
    <location>
        <begin position="52"/>
        <end position="70"/>
    </location>
</feature>
<evidence type="ECO:0000256" key="6">
    <source>
        <dbReference type="ARBA" id="ARBA00023136"/>
    </source>
</evidence>
<evidence type="ECO:0000259" key="8">
    <source>
        <dbReference type="Pfam" id="PF00892"/>
    </source>
</evidence>
<keyword evidence="3" id="KW-1003">Cell membrane</keyword>
<evidence type="ECO:0000256" key="1">
    <source>
        <dbReference type="ARBA" id="ARBA00004651"/>
    </source>
</evidence>
<comment type="caution">
    <text evidence="9">The sequence shown here is derived from an EMBL/GenBank/DDBJ whole genome shotgun (WGS) entry which is preliminary data.</text>
</comment>
<keyword evidence="10" id="KW-1185">Reference proteome</keyword>
<sequence length="315" mass="34926">MDIKKIFTGRWQVAALAITSCLLWGSAFPSLKISYAQIMPLNVNAYDRMIFASLRFFIASLMLFSIILLNGKRKELFKIKKYFLALLILGLMQTSLQYFFFYNGLANTTGVKSSIISTSGIFMTVIASHFVYQNDKLNFKKSVGIILGFLGVVVVNLNRGELNAAFLFTGEGFLIISAAISAAASFLAKKLTGSLNALIVTAWQMFMGSLILFFVSSTGSGFNRLSFSPFTLGLLFYLAFISAAAFALWYTLIKYNNLGFVTIYKFMVPVSGVFLSSILLPEESINIIIISAMLMVSLGIIIINYRPKLLENKNI</sequence>
<comment type="subcellular location">
    <subcellularLocation>
        <location evidence="1">Cell membrane</location>
        <topology evidence="1">Multi-pass membrane protein</topology>
    </subcellularLocation>
</comment>
<evidence type="ECO:0000256" key="4">
    <source>
        <dbReference type="ARBA" id="ARBA00022692"/>
    </source>
</evidence>
<dbReference type="FunCoup" id="M5E4R0">
    <property type="interactions" value="423"/>
</dbReference>
<dbReference type="PANTHER" id="PTHR32322">
    <property type="entry name" value="INNER MEMBRANE TRANSPORTER"/>
    <property type="match status" value="1"/>
</dbReference>
<dbReference type="SUPFAM" id="SSF103481">
    <property type="entry name" value="Multidrug resistance efflux transporter EmrE"/>
    <property type="match status" value="2"/>
</dbReference>
<dbReference type="InParanoid" id="M5E4R0"/>
<name>M5E4R0_9FIRM</name>
<keyword evidence="4 7" id="KW-0812">Transmembrane</keyword>
<protein>
    <submittedName>
        <fullName evidence="9">Permease of the drug/metabolite transporter (DMT) superfamily</fullName>
    </submittedName>
</protein>
<gene>
    <name evidence="9" type="ORF">HSACCH_02482</name>
</gene>
<dbReference type="eggNOG" id="COG0697">
    <property type="taxonomic scope" value="Bacteria"/>
</dbReference>
<evidence type="ECO:0000313" key="9">
    <source>
        <dbReference type="EMBL" id="CCU80983.1"/>
    </source>
</evidence>
<dbReference type="RefSeq" id="WP_005490303.1">
    <property type="nucleotide sequence ID" value="NZ_CAUI01000023.1"/>
</dbReference>
<feature type="domain" description="EamA" evidence="8">
    <location>
        <begin position="15"/>
        <end position="156"/>
    </location>
</feature>
<feature type="transmembrane region" description="Helical" evidence="7">
    <location>
        <begin position="82"/>
        <end position="102"/>
    </location>
</feature>
<proteinExistence type="inferred from homology"/>
<feature type="transmembrane region" description="Helical" evidence="7">
    <location>
        <begin position="258"/>
        <end position="279"/>
    </location>
</feature>
<evidence type="ECO:0000256" key="3">
    <source>
        <dbReference type="ARBA" id="ARBA00022475"/>
    </source>
</evidence>